<dbReference type="AlphaFoldDB" id="A0AAV9I052"/>
<dbReference type="Gene3D" id="3.40.50.880">
    <property type="match status" value="1"/>
</dbReference>
<comment type="caution">
    <text evidence="2">The sequence shown here is derived from an EMBL/GenBank/DDBJ whole genome shotgun (WGS) entry which is preliminary data.</text>
</comment>
<dbReference type="Proteomes" id="UP001321749">
    <property type="component" value="Unassembled WGS sequence"/>
</dbReference>
<organism evidence="2 3">
    <name type="scientific">Cladorrhinum samala</name>
    <dbReference type="NCBI Taxonomy" id="585594"/>
    <lineage>
        <taxon>Eukaryota</taxon>
        <taxon>Fungi</taxon>
        <taxon>Dikarya</taxon>
        <taxon>Ascomycota</taxon>
        <taxon>Pezizomycotina</taxon>
        <taxon>Sordariomycetes</taxon>
        <taxon>Sordariomycetidae</taxon>
        <taxon>Sordariales</taxon>
        <taxon>Podosporaceae</taxon>
        <taxon>Cladorrhinum</taxon>
    </lineage>
</organism>
<reference evidence="2" key="2">
    <citation type="submission" date="2023-06" db="EMBL/GenBank/DDBJ databases">
        <authorList>
            <consortium name="Lawrence Berkeley National Laboratory"/>
            <person name="Mondo S.J."/>
            <person name="Hensen N."/>
            <person name="Bonometti L."/>
            <person name="Westerberg I."/>
            <person name="Brannstrom I.O."/>
            <person name="Guillou S."/>
            <person name="Cros-Aarteil S."/>
            <person name="Calhoun S."/>
            <person name="Haridas S."/>
            <person name="Kuo A."/>
            <person name="Pangilinan J."/>
            <person name="Riley R."/>
            <person name="Labutti K."/>
            <person name="Andreopoulos B."/>
            <person name="Lipzen A."/>
            <person name="Chen C."/>
            <person name="Yanf M."/>
            <person name="Daum C."/>
            <person name="Ng V."/>
            <person name="Clum A."/>
            <person name="Steindorff A."/>
            <person name="Ohm R."/>
            <person name="Martin F."/>
            <person name="Silar P."/>
            <person name="Natvig D."/>
            <person name="Lalanne C."/>
            <person name="Gautier V."/>
            <person name="Ament-Velasquez S.L."/>
            <person name="Kruys A."/>
            <person name="Hutchinson M.I."/>
            <person name="Powell A.J."/>
            <person name="Barry K."/>
            <person name="Miller A.N."/>
            <person name="Grigoriev I.V."/>
            <person name="Debuchy R."/>
            <person name="Gladieux P."/>
            <person name="Thoren M.H."/>
            <person name="Johannesson H."/>
        </authorList>
    </citation>
    <scope>NUCLEOTIDE SEQUENCE</scope>
    <source>
        <strain evidence="2">PSN324</strain>
    </source>
</reference>
<accession>A0AAV9I052</accession>
<keyword evidence="3" id="KW-1185">Reference proteome</keyword>
<dbReference type="SUPFAM" id="SSF52317">
    <property type="entry name" value="Class I glutamine amidotransferase-like"/>
    <property type="match status" value="1"/>
</dbReference>
<reference evidence="2" key="1">
    <citation type="journal article" date="2023" name="Mol. Phylogenet. Evol.">
        <title>Genome-scale phylogeny and comparative genomics of the fungal order Sordariales.</title>
        <authorList>
            <person name="Hensen N."/>
            <person name="Bonometti L."/>
            <person name="Westerberg I."/>
            <person name="Brannstrom I.O."/>
            <person name="Guillou S."/>
            <person name="Cros-Aarteil S."/>
            <person name="Calhoun S."/>
            <person name="Haridas S."/>
            <person name="Kuo A."/>
            <person name="Mondo S."/>
            <person name="Pangilinan J."/>
            <person name="Riley R."/>
            <person name="LaButti K."/>
            <person name="Andreopoulos B."/>
            <person name="Lipzen A."/>
            <person name="Chen C."/>
            <person name="Yan M."/>
            <person name="Daum C."/>
            <person name="Ng V."/>
            <person name="Clum A."/>
            <person name="Steindorff A."/>
            <person name="Ohm R.A."/>
            <person name="Martin F."/>
            <person name="Silar P."/>
            <person name="Natvig D.O."/>
            <person name="Lalanne C."/>
            <person name="Gautier V."/>
            <person name="Ament-Velasquez S.L."/>
            <person name="Kruys A."/>
            <person name="Hutchinson M.I."/>
            <person name="Powell A.J."/>
            <person name="Barry K."/>
            <person name="Miller A.N."/>
            <person name="Grigoriev I.V."/>
            <person name="Debuchy R."/>
            <person name="Gladieux P."/>
            <person name="Hiltunen Thoren M."/>
            <person name="Johannesson H."/>
        </authorList>
    </citation>
    <scope>NUCLEOTIDE SEQUENCE</scope>
    <source>
        <strain evidence="2">PSN324</strain>
    </source>
</reference>
<dbReference type="PANTHER" id="PTHR43130">
    <property type="entry name" value="ARAC-FAMILY TRANSCRIPTIONAL REGULATOR"/>
    <property type="match status" value="1"/>
</dbReference>
<dbReference type="InterPro" id="IPR029062">
    <property type="entry name" value="Class_I_gatase-like"/>
</dbReference>
<dbReference type="InterPro" id="IPR052158">
    <property type="entry name" value="INH-QAR"/>
</dbReference>
<gene>
    <name evidence="2" type="ORF">QBC42DRAFT_262162</name>
</gene>
<name>A0AAV9I052_9PEZI</name>
<dbReference type="PANTHER" id="PTHR43130:SF7">
    <property type="entry name" value="DJ-1_PFPI DOMAIN-CONTAINING PROTEIN"/>
    <property type="match status" value="1"/>
</dbReference>
<sequence length="267" mass="29224">MAISTTPPAPRRTLRIGVMLEQVQLSDIVAIDIFGNLSAAYLAQVKSVSPDPESSAFAVFDSQALDIQFFYLATTLDPAVTTPPNFDPKSPNGTGFGGFRYLPNATYDTCPRDLDILIIGGPLPSHRPPQADRFMKEAWRKTRVVMTTCTGSMWLASAGLLDGKKATTNRAFLDVAGKMHPRTEWKAQRWVVDEKEYDHDCDAGPDGGEKLKGELWTSGAAGTGIDMVGHYCFENFGREFVNTMALQGLEFNPGARASQFYETKAGE</sequence>
<protein>
    <submittedName>
        <fullName evidence="2">Isonitrile hydratase</fullName>
    </submittedName>
</protein>
<evidence type="ECO:0000313" key="3">
    <source>
        <dbReference type="Proteomes" id="UP001321749"/>
    </source>
</evidence>
<proteinExistence type="predicted"/>
<evidence type="ECO:0000313" key="2">
    <source>
        <dbReference type="EMBL" id="KAK4465157.1"/>
    </source>
</evidence>
<evidence type="ECO:0000259" key="1">
    <source>
        <dbReference type="Pfam" id="PF01965"/>
    </source>
</evidence>
<dbReference type="EMBL" id="MU864942">
    <property type="protein sequence ID" value="KAK4465157.1"/>
    <property type="molecule type" value="Genomic_DNA"/>
</dbReference>
<feature type="domain" description="DJ-1/PfpI" evidence="1">
    <location>
        <begin position="94"/>
        <end position="195"/>
    </location>
</feature>
<dbReference type="InterPro" id="IPR002818">
    <property type="entry name" value="DJ-1/PfpI"/>
</dbReference>
<dbReference type="Pfam" id="PF01965">
    <property type="entry name" value="DJ-1_PfpI"/>
    <property type="match status" value="1"/>
</dbReference>